<sequence length="169" mass="18479">MTVAIHAARRVSPIDWEGVPQSYAGKCSAVCRTAQECEDLVLWFGSADFCPNLPVLVMVPGADAPVAIAGMGFATAAELKDCAVVTWHDKSQKIASKGTMFDFDALRERRGLMRREEVDAATREAMLSRIAKHKANPISDPSRQPQFPNAKNKTQFVIGKKVNDAQSMD</sequence>
<feature type="compositionally biased region" description="Polar residues" evidence="1">
    <location>
        <begin position="139"/>
        <end position="155"/>
    </location>
</feature>
<organism evidence="2">
    <name type="scientific">marine sediment metagenome</name>
    <dbReference type="NCBI Taxonomy" id="412755"/>
    <lineage>
        <taxon>unclassified sequences</taxon>
        <taxon>metagenomes</taxon>
        <taxon>ecological metagenomes</taxon>
    </lineage>
</organism>
<evidence type="ECO:0000256" key="1">
    <source>
        <dbReference type="SAM" id="MobiDB-lite"/>
    </source>
</evidence>
<dbReference type="EMBL" id="LAZR01041455">
    <property type="protein sequence ID" value="KKL11948.1"/>
    <property type="molecule type" value="Genomic_DNA"/>
</dbReference>
<proteinExistence type="predicted"/>
<gene>
    <name evidence="2" type="ORF">LCGC14_2540680</name>
</gene>
<accession>A0A0F9DIW4</accession>
<reference evidence="2" key="1">
    <citation type="journal article" date="2015" name="Nature">
        <title>Complex archaea that bridge the gap between prokaryotes and eukaryotes.</title>
        <authorList>
            <person name="Spang A."/>
            <person name="Saw J.H."/>
            <person name="Jorgensen S.L."/>
            <person name="Zaremba-Niedzwiedzka K."/>
            <person name="Martijn J."/>
            <person name="Lind A.E."/>
            <person name="van Eijk R."/>
            <person name="Schleper C."/>
            <person name="Guy L."/>
            <person name="Ettema T.J."/>
        </authorList>
    </citation>
    <scope>NUCLEOTIDE SEQUENCE</scope>
</reference>
<name>A0A0F9DIW4_9ZZZZ</name>
<protein>
    <submittedName>
        <fullName evidence="2">Uncharacterized protein</fullName>
    </submittedName>
</protein>
<evidence type="ECO:0000313" key="2">
    <source>
        <dbReference type="EMBL" id="KKL11948.1"/>
    </source>
</evidence>
<dbReference type="AlphaFoldDB" id="A0A0F9DIW4"/>
<feature type="region of interest" description="Disordered" evidence="1">
    <location>
        <begin position="132"/>
        <end position="169"/>
    </location>
</feature>
<comment type="caution">
    <text evidence="2">The sequence shown here is derived from an EMBL/GenBank/DDBJ whole genome shotgun (WGS) entry which is preliminary data.</text>
</comment>